<comment type="caution">
    <text evidence="3">The sequence shown here is derived from an EMBL/GenBank/DDBJ whole genome shotgun (WGS) entry which is preliminary data.</text>
</comment>
<dbReference type="CDD" id="cd18793">
    <property type="entry name" value="SF2_C_SNF"/>
    <property type="match status" value="1"/>
</dbReference>
<keyword evidence="1" id="KW-0378">Hydrolase</keyword>
<evidence type="ECO:0000256" key="1">
    <source>
        <dbReference type="ARBA" id="ARBA00022801"/>
    </source>
</evidence>
<evidence type="ECO:0000313" key="3">
    <source>
        <dbReference type="EMBL" id="GJC89104.1"/>
    </source>
</evidence>
<gene>
    <name evidence="3" type="ORF">ColLi_11942</name>
</gene>
<dbReference type="InterPro" id="IPR049730">
    <property type="entry name" value="SNF2/RAD54-like_C"/>
</dbReference>
<dbReference type="SUPFAM" id="SSF52540">
    <property type="entry name" value="P-loop containing nucleoside triphosphate hydrolases"/>
    <property type="match status" value="1"/>
</dbReference>
<dbReference type="GO" id="GO:0031297">
    <property type="term" value="P:replication fork processing"/>
    <property type="evidence" value="ECO:0007669"/>
    <property type="project" value="TreeGrafter"/>
</dbReference>
<evidence type="ECO:0000313" key="4">
    <source>
        <dbReference type="Proteomes" id="UP001055172"/>
    </source>
</evidence>
<dbReference type="GO" id="GO:0006281">
    <property type="term" value="P:DNA repair"/>
    <property type="evidence" value="ECO:0007669"/>
    <property type="project" value="TreeGrafter"/>
</dbReference>
<dbReference type="GO" id="GO:0016787">
    <property type="term" value="F:hydrolase activity"/>
    <property type="evidence" value="ECO:0007669"/>
    <property type="project" value="UniProtKB-KW"/>
</dbReference>
<dbReference type="AlphaFoldDB" id="A0AA37GYA2"/>
<dbReference type="InterPro" id="IPR001650">
    <property type="entry name" value="Helicase_C-like"/>
</dbReference>
<dbReference type="Gene3D" id="3.40.50.300">
    <property type="entry name" value="P-loop containing nucleotide triphosphate hydrolases"/>
    <property type="match status" value="1"/>
</dbReference>
<keyword evidence="4" id="KW-1185">Reference proteome</keyword>
<dbReference type="EMBL" id="BPPX01000038">
    <property type="protein sequence ID" value="GJC89104.1"/>
    <property type="molecule type" value="Genomic_DNA"/>
</dbReference>
<protein>
    <recommendedName>
        <fullName evidence="2">Helicase C-terminal domain-containing protein</fullName>
    </recommendedName>
</protein>
<proteinExistence type="predicted"/>
<reference evidence="3 4" key="1">
    <citation type="submission" date="2021-07" db="EMBL/GenBank/DDBJ databases">
        <title>Genome data of Colletotrichum spaethianum.</title>
        <authorList>
            <person name="Utami Y.D."/>
            <person name="Hiruma K."/>
        </authorList>
    </citation>
    <scope>NUCLEOTIDE SEQUENCE [LARGE SCALE GENOMIC DNA]</scope>
    <source>
        <strain evidence="3 4">MAFF 242679</strain>
    </source>
</reference>
<evidence type="ECO:0000259" key="2">
    <source>
        <dbReference type="Pfam" id="PF00271"/>
    </source>
</evidence>
<organism evidence="3 4">
    <name type="scientific">Colletotrichum liriopes</name>
    <dbReference type="NCBI Taxonomy" id="708192"/>
    <lineage>
        <taxon>Eukaryota</taxon>
        <taxon>Fungi</taxon>
        <taxon>Dikarya</taxon>
        <taxon>Ascomycota</taxon>
        <taxon>Pezizomycotina</taxon>
        <taxon>Sordariomycetes</taxon>
        <taxon>Hypocreomycetidae</taxon>
        <taxon>Glomerellales</taxon>
        <taxon>Glomerellaceae</taxon>
        <taxon>Colletotrichum</taxon>
        <taxon>Colletotrichum spaethianum species complex</taxon>
    </lineage>
</organism>
<feature type="domain" description="Helicase C-terminal" evidence="2">
    <location>
        <begin position="13"/>
        <end position="130"/>
    </location>
</feature>
<name>A0AA37GYA2_9PEZI</name>
<sequence>MDANLAAAPGSKMLQIEKIILEEVKDDEKVLVFAAFAGIKSEVYTQLLGRVGDSVGVYTTDGGDQDSQIIDSFKNHPGKAVLVQSLMSSESAGTNLTEASHVVFAGALFTDSDNYTMYMNQAKGRVIRQGQARKVTIYHLVSPGTLEFDIFNQRQGGRIRDWGRHAYGRIRLPIPDEARVDPAYPLRYRPYLEDSAVEKLLRSVEFEEFEG</sequence>
<dbReference type="InterPro" id="IPR027417">
    <property type="entry name" value="P-loop_NTPase"/>
</dbReference>
<dbReference type="PANTHER" id="PTHR45766">
    <property type="entry name" value="DNA ANNEALING HELICASE AND ENDONUCLEASE ZRANB3 FAMILY MEMBER"/>
    <property type="match status" value="1"/>
</dbReference>
<dbReference type="PANTHER" id="PTHR45766:SF6">
    <property type="entry name" value="SWI_SNF-RELATED MATRIX-ASSOCIATED ACTIN-DEPENDENT REGULATOR OF CHROMATIN SUBFAMILY A-LIKE PROTEIN 1"/>
    <property type="match status" value="1"/>
</dbReference>
<dbReference type="Pfam" id="PF00271">
    <property type="entry name" value="Helicase_C"/>
    <property type="match status" value="1"/>
</dbReference>
<accession>A0AA37GYA2</accession>
<dbReference type="Proteomes" id="UP001055172">
    <property type="component" value="Unassembled WGS sequence"/>
</dbReference>